<dbReference type="PANTHER" id="PTHR46989">
    <property type="entry name" value="USP DOMAIN-CONTAINING PROTEIN"/>
    <property type="match status" value="1"/>
</dbReference>
<dbReference type="InterPro" id="IPR014729">
    <property type="entry name" value="Rossmann-like_a/b/a_fold"/>
</dbReference>
<dbReference type="PRINTS" id="PR01438">
    <property type="entry name" value="UNVRSLSTRESS"/>
</dbReference>
<dbReference type="Proteomes" id="UP000515163">
    <property type="component" value="Unplaced"/>
</dbReference>
<dbReference type="OrthoDB" id="843225at2759"/>
<accession>A0A6P8H6A1</accession>
<sequence length="165" mass="18840">MANEQKERSSRVVVAIDGSEHSQRAFDWYCENAHKDGDSVMLIHANDISDRQIQLHPYGLATVESWDKWIERCTEDSKKLLSTFEEKCKKLKYNCKLFTQIGNPPEVICKFAEEKDADHLIMGCRGQGSIRRTLMGSVSDYCVQHSHAPVTVVPPANREHHGFHN</sequence>
<evidence type="ECO:0000313" key="2">
    <source>
        <dbReference type="Proteomes" id="UP000515163"/>
    </source>
</evidence>
<gene>
    <name evidence="3" type="primary">LOC116289179</name>
</gene>
<keyword evidence="2" id="KW-1185">Reference proteome</keyword>
<protein>
    <submittedName>
        <fullName evidence="3">Uncharacterized protein LOC116289179</fullName>
    </submittedName>
</protein>
<dbReference type="KEGG" id="aten:116289179"/>
<organism evidence="2 3">
    <name type="scientific">Actinia tenebrosa</name>
    <name type="common">Australian red waratah sea anemone</name>
    <dbReference type="NCBI Taxonomy" id="6105"/>
    <lineage>
        <taxon>Eukaryota</taxon>
        <taxon>Metazoa</taxon>
        <taxon>Cnidaria</taxon>
        <taxon>Anthozoa</taxon>
        <taxon>Hexacorallia</taxon>
        <taxon>Actiniaria</taxon>
        <taxon>Actiniidae</taxon>
        <taxon>Actinia</taxon>
    </lineage>
</organism>
<feature type="domain" description="UspA" evidence="1">
    <location>
        <begin position="11"/>
        <end position="154"/>
    </location>
</feature>
<dbReference type="Pfam" id="PF00582">
    <property type="entry name" value="Usp"/>
    <property type="match status" value="1"/>
</dbReference>
<reference evidence="3" key="1">
    <citation type="submission" date="2025-08" db="UniProtKB">
        <authorList>
            <consortium name="RefSeq"/>
        </authorList>
    </citation>
    <scope>IDENTIFICATION</scope>
    <source>
        <tissue evidence="3">Tentacle</tissue>
    </source>
</reference>
<dbReference type="PANTHER" id="PTHR46989:SF3">
    <property type="entry name" value="USPA DOMAIN-CONTAINING PROTEIN"/>
    <property type="match status" value="1"/>
</dbReference>
<evidence type="ECO:0000259" key="1">
    <source>
        <dbReference type="Pfam" id="PF00582"/>
    </source>
</evidence>
<dbReference type="InterPro" id="IPR006015">
    <property type="entry name" value="Universal_stress_UspA"/>
</dbReference>
<evidence type="ECO:0000313" key="3">
    <source>
        <dbReference type="RefSeq" id="XP_031551919.1"/>
    </source>
</evidence>
<dbReference type="SUPFAM" id="SSF52402">
    <property type="entry name" value="Adenine nucleotide alpha hydrolases-like"/>
    <property type="match status" value="1"/>
</dbReference>
<proteinExistence type="predicted"/>
<name>A0A6P8H6A1_ACTTE</name>
<dbReference type="GeneID" id="116289179"/>
<dbReference type="InParanoid" id="A0A6P8H6A1"/>
<dbReference type="InterPro" id="IPR006016">
    <property type="entry name" value="UspA"/>
</dbReference>
<dbReference type="RefSeq" id="XP_031551919.1">
    <property type="nucleotide sequence ID" value="XM_031696059.1"/>
</dbReference>
<dbReference type="AlphaFoldDB" id="A0A6P8H6A1"/>
<dbReference type="CDD" id="cd23659">
    <property type="entry name" value="USP_At3g01520-like"/>
    <property type="match status" value="1"/>
</dbReference>
<dbReference type="Gene3D" id="3.40.50.620">
    <property type="entry name" value="HUPs"/>
    <property type="match status" value="1"/>
</dbReference>